<dbReference type="EMBL" id="KV407459">
    <property type="protein sequence ID" value="KZF22411.1"/>
    <property type="molecule type" value="Genomic_DNA"/>
</dbReference>
<protein>
    <submittedName>
        <fullName evidence="1">Uncharacterized protein</fullName>
    </submittedName>
</protein>
<dbReference type="Proteomes" id="UP000076632">
    <property type="component" value="Unassembled WGS sequence"/>
</dbReference>
<dbReference type="STRING" id="1328760.A0A165GNR0"/>
<sequence length="181" mass="21172">MAHESGASAVFMDPSNPRNYPRFRRNVLSWSQLALHLNLSGPEQVKEWMNSEFFQPYWQELYEAVIAPAQLSARVSGTRRPRGPRLSIVQYTLVEGERGGEQTFSRRKLDKSDWDIVDHYARFLYMVRSENKLDKKGVFFARDDLTNEEIDMLIWKALQKKSHETAPSRVRRKLSPKTVQQ</sequence>
<accession>A0A165GNR0</accession>
<dbReference type="RefSeq" id="XP_018187966.1">
    <property type="nucleotide sequence ID" value="XM_018329297.1"/>
</dbReference>
<proteinExistence type="predicted"/>
<name>A0A165GNR0_XYLHT</name>
<organism evidence="1 2">
    <name type="scientific">Xylona heveae (strain CBS 132557 / TC161)</name>
    <dbReference type="NCBI Taxonomy" id="1328760"/>
    <lineage>
        <taxon>Eukaryota</taxon>
        <taxon>Fungi</taxon>
        <taxon>Dikarya</taxon>
        <taxon>Ascomycota</taxon>
        <taxon>Pezizomycotina</taxon>
        <taxon>Xylonomycetes</taxon>
        <taxon>Xylonales</taxon>
        <taxon>Xylonaceae</taxon>
        <taxon>Xylona</taxon>
    </lineage>
</organism>
<evidence type="ECO:0000313" key="1">
    <source>
        <dbReference type="EMBL" id="KZF22411.1"/>
    </source>
</evidence>
<dbReference type="AlphaFoldDB" id="A0A165GNR0"/>
<gene>
    <name evidence="1" type="ORF">L228DRAFT_152274</name>
</gene>
<keyword evidence="2" id="KW-1185">Reference proteome</keyword>
<dbReference type="GeneID" id="28894434"/>
<dbReference type="OrthoDB" id="4500730at2759"/>
<evidence type="ECO:0000313" key="2">
    <source>
        <dbReference type="Proteomes" id="UP000076632"/>
    </source>
</evidence>
<reference evidence="1 2" key="1">
    <citation type="journal article" date="2016" name="Fungal Biol.">
        <title>The genome of Xylona heveae provides a window into fungal endophytism.</title>
        <authorList>
            <person name="Gazis R."/>
            <person name="Kuo A."/>
            <person name="Riley R."/>
            <person name="LaButti K."/>
            <person name="Lipzen A."/>
            <person name="Lin J."/>
            <person name="Amirebrahimi M."/>
            <person name="Hesse C.N."/>
            <person name="Spatafora J.W."/>
            <person name="Henrissat B."/>
            <person name="Hainaut M."/>
            <person name="Grigoriev I.V."/>
            <person name="Hibbett D.S."/>
        </authorList>
    </citation>
    <scope>NUCLEOTIDE SEQUENCE [LARGE SCALE GENOMIC DNA]</scope>
    <source>
        <strain evidence="1 2">TC161</strain>
    </source>
</reference>
<dbReference type="InParanoid" id="A0A165GNR0"/>